<evidence type="ECO:0000313" key="6">
    <source>
        <dbReference type="Proteomes" id="UP000230605"/>
    </source>
</evidence>
<dbReference type="InterPro" id="IPR005000">
    <property type="entry name" value="Aldolase/citrate-lyase_domain"/>
</dbReference>
<evidence type="ECO:0000256" key="2">
    <source>
        <dbReference type="ARBA" id="ARBA00023239"/>
    </source>
</evidence>
<dbReference type="InterPro" id="IPR040442">
    <property type="entry name" value="Pyrv_kinase-like_dom_sf"/>
</dbReference>
<dbReference type="AlphaFoldDB" id="A0A2G5IDW8"/>
<keyword evidence="1" id="KW-0479">Metal-binding</keyword>
<gene>
    <name evidence="4" type="ORF">CB0940_11994</name>
    <name evidence="5" type="ORF">RHO25_009021</name>
</gene>
<dbReference type="SUPFAM" id="SSF51621">
    <property type="entry name" value="Phosphoenolpyruvate/pyruvate domain"/>
    <property type="match status" value="1"/>
</dbReference>
<evidence type="ECO:0000313" key="7">
    <source>
        <dbReference type="Proteomes" id="UP001302367"/>
    </source>
</evidence>
<evidence type="ECO:0000313" key="4">
    <source>
        <dbReference type="EMBL" id="PIB02969.1"/>
    </source>
</evidence>
<evidence type="ECO:0000259" key="3">
    <source>
        <dbReference type="Pfam" id="PF03328"/>
    </source>
</evidence>
<sequence length="263" mass="28343">MLYVFKKAKLTETDHSTKEHTPLNATLLASLIRTVQYHSNGSMVPFVRIPGSNPDLVNHALNAGAGGVVMPHIQNAQQASRLADLARFPPRGNRSFPPAALVGENQFATPEGTSVFDVWNENVAVFCQIEDVEGVKNIEEICQVPGIDGILVGTGDLRMSLGLESGSLDGDEEIFTQALQQIRQATSMHGLPVMGFGSNPQLIERRIQIGWQALIVHADFSSIYSSAVATISSCEGILARVKDTSHGSVRTKLDSRNGTTNGH</sequence>
<reference evidence="5 7" key="2">
    <citation type="submission" date="2023-09" db="EMBL/GenBank/DDBJ databases">
        <title>Complete-Gapless Cercospora beticola genome.</title>
        <authorList>
            <person name="Wyatt N.A."/>
            <person name="Spanner R.E."/>
            <person name="Bolton M.D."/>
        </authorList>
    </citation>
    <scope>NUCLEOTIDE SEQUENCE [LARGE SCALE GENOMIC DNA]</scope>
    <source>
        <strain evidence="5">Cb09-40</strain>
    </source>
</reference>
<accession>A0A2G5IDW8</accession>
<dbReference type="PANTHER" id="PTHR30502">
    <property type="entry name" value="2-KETO-3-DEOXY-L-RHAMNONATE ALDOLASE"/>
    <property type="match status" value="1"/>
</dbReference>
<organism evidence="4 6">
    <name type="scientific">Cercospora beticola</name>
    <name type="common">Sugarbeet leaf spot fungus</name>
    <dbReference type="NCBI Taxonomy" id="122368"/>
    <lineage>
        <taxon>Eukaryota</taxon>
        <taxon>Fungi</taxon>
        <taxon>Dikarya</taxon>
        <taxon>Ascomycota</taxon>
        <taxon>Pezizomycotina</taxon>
        <taxon>Dothideomycetes</taxon>
        <taxon>Dothideomycetidae</taxon>
        <taxon>Mycosphaerellales</taxon>
        <taxon>Mycosphaerellaceae</taxon>
        <taxon>Cercospora</taxon>
    </lineage>
</organism>
<dbReference type="EMBL" id="LKMD01000099">
    <property type="protein sequence ID" value="PIB02969.1"/>
    <property type="molecule type" value="Genomic_DNA"/>
</dbReference>
<dbReference type="PANTHER" id="PTHR30502:SF8">
    <property type="entry name" value="SYNTHASE, PUTATIVE-RELATED"/>
    <property type="match status" value="1"/>
</dbReference>
<dbReference type="OrthoDB" id="2326446at2759"/>
<reference evidence="4 6" key="1">
    <citation type="submission" date="2015-10" db="EMBL/GenBank/DDBJ databases">
        <title>The cercosporin biosynthetic gene cluster was horizontally transferred to several fungal lineages and shown to be expanded in Cercospora beticola based on microsynteny with recipient genomes.</title>
        <authorList>
            <person name="De Jonge R."/>
            <person name="Ebert M.K."/>
            <person name="Suttle J.C."/>
            <person name="Jurick Ii W.M."/>
            <person name="Secor G.A."/>
            <person name="Thomma B.P."/>
            <person name="Van De Peer Y."/>
            <person name="Bolton M.D."/>
        </authorList>
    </citation>
    <scope>NUCLEOTIDE SEQUENCE [LARGE SCALE GENOMIC DNA]</scope>
    <source>
        <strain evidence="4 6">09-40</strain>
    </source>
</reference>
<feature type="domain" description="HpcH/HpaI aldolase/citrate lyase" evidence="3">
    <location>
        <begin position="27"/>
        <end position="191"/>
    </location>
</feature>
<name>A0A2G5IDW8_CERBT</name>
<protein>
    <submittedName>
        <fullName evidence="4">4-hydroxy-2-oxo-heptane-1,7-dioate aldolase</fullName>
    </submittedName>
</protein>
<dbReference type="InterPro" id="IPR050251">
    <property type="entry name" value="HpcH-HpaI_aldolase"/>
</dbReference>
<dbReference type="EMBL" id="CP134188">
    <property type="protein sequence ID" value="WPB04375.1"/>
    <property type="molecule type" value="Genomic_DNA"/>
</dbReference>
<proteinExistence type="predicted"/>
<dbReference type="InterPro" id="IPR015813">
    <property type="entry name" value="Pyrv/PenolPyrv_kinase-like_dom"/>
</dbReference>
<evidence type="ECO:0000256" key="1">
    <source>
        <dbReference type="ARBA" id="ARBA00022723"/>
    </source>
</evidence>
<dbReference type="Pfam" id="PF03328">
    <property type="entry name" value="HpcH_HpaI"/>
    <property type="match status" value="1"/>
</dbReference>
<dbReference type="Gene3D" id="3.20.20.60">
    <property type="entry name" value="Phosphoenolpyruvate-binding domains"/>
    <property type="match status" value="1"/>
</dbReference>
<keyword evidence="2" id="KW-0456">Lyase</keyword>
<keyword evidence="7" id="KW-1185">Reference proteome</keyword>
<dbReference type="GO" id="GO:0046872">
    <property type="term" value="F:metal ion binding"/>
    <property type="evidence" value="ECO:0007669"/>
    <property type="project" value="UniProtKB-KW"/>
</dbReference>
<dbReference type="GO" id="GO:0005737">
    <property type="term" value="C:cytoplasm"/>
    <property type="evidence" value="ECO:0007669"/>
    <property type="project" value="TreeGrafter"/>
</dbReference>
<dbReference type="Proteomes" id="UP000230605">
    <property type="component" value="Chromosome 10"/>
</dbReference>
<evidence type="ECO:0000313" key="5">
    <source>
        <dbReference type="EMBL" id="WPB04375.1"/>
    </source>
</evidence>
<dbReference type="Proteomes" id="UP001302367">
    <property type="component" value="Chromosome 5"/>
</dbReference>
<dbReference type="GO" id="GO:0016832">
    <property type="term" value="F:aldehyde-lyase activity"/>
    <property type="evidence" value="ECO:0007669"/>
    <property type="project" value="TreeGrafter"/>
</dbReference>